<feature type="transmembrane region" description="Helical" evidence="1">
    <location>
        <begin position="62"/>
        <end position="80"/>
    </location>
</feature>
<sequence length="101" mass="10800">MDLNFLMDYINPVILGICLLVGYVIKTAIPAIKNRYIPLAALAMGTIIAILINMSNGINAEVVLGGMISGLASTGFYEMLRNLIDKDGKKKAENGPGEEGE</sequence>
<keyword evidence="1" id="KW-0812">Transmembrane</keyword>
<evidence type="ECO:0000313" key="3">
    <source>
        <dbReference type="Proteomes" id="UP001457898"/>
    </source>
</evidence>
<protein>
    <submittedName>
        <fullName evidence="2">Phage holin family protein</fullName>
    </submittedName>
</protein>
<dbReference type="Pfam" id="PF16079">
    <property type="entry name" value="Phage_holin_5_2"/>
    <property type="match status" value="1"/>
</dbReference>
<dbReference type="InterPro" id="IPR032111">
    <property type="entry name" value="Clostridium_phage_holin"/>
</dbReference>
<reference evidence="2 3" key="1">
    <citation type="submission" date="2024-03" db="EMBL/GenBank/DDBJ databases">
        <title>Human intestinal bacterial collection.</title>
        <authorList>
            <person name="Pauvert C."/>
            <person name="Hitch T.C.A."/>
            <person name="Clavel T."/>
        </authorList>
    </citation>
    <scope>NUCLEOTIDE SEQUENCE [LARGE SCALE GENOMIC DNA]</scope>
    <source>
        <strain evidence="2 3">CLA-SR-H028</strain>
    </source>
</reference>
<keyword evidence="3" id="KW-1185">Reference proteome</keyword>
<keyword evidence="1" id="KW-0472">Membrane</keyword>
<comment type="caution">
    <text evidence="2">The sequence shown here is derived from an EMBL/GenBank/DDBJ whole genome shotgun (WGS) entry which is preliminary data.</text>
</comment>
<proteinExistence type="predicted"/>
<gene>
    <name evidence="2" type="ORF">WMO65_25465</name>
</gene>
<dbReference type="EMBL" id="JBBMFP010000041">
    <property type="protein sequence ID" value="MEQ2434347.1"/>
    <property type="molecule type" value="Genomic_DNA"/>
</dbReference>
<keyword evidence="1" id="KW-1133">Transmembrane helix</keyword>
<dbReference type="Proteomes" id="UP001457898">
    <property type="component" value="Unassembled WGS sequence"/>
</dbReference>
<evidence type="ECO:0000256" key="1">
    <source>
        <dbReference type="SAM" id="Phobius"/>
    </source>
</evidence>
<accession>A0ABV1DVD1</accession>
<organism evidence="2 3">
    <name type="scientific">Blautia caccae</name>
    <dbReference type="NCBI Taxonomy" id="3133175"/>
    <lineage>
        <taxon>Bacteria</taxon>
        <taxon>Bacillati</taxon>
        <taxon>Bacillota</taxon>
        <taxon>Clostridia</taxon>
        <taxon>Lachnospirales</taxon>
        <taxon>Lachnospiraceae</taxon>
        <taxon>Blautia</taxon>
    </lineage>
</organism>
<dbReference type="RefSeq" id="WP_148393905.1">
    <property type="nucleotide sequence ID" value="NZ_JBBMFP010000041.1"/>
</dbReference>
<name>A0ABV1DVD1_9FIRM</name>
<feature type="transmembrane region" description="Helical" evidence="1">
    <location>
        <begin position="37"/>
        <end position="56"/>
    </location>
</feature>
<feature type="transmembrane region" description="Helical" evidence="1">
    <location>
        <begin position="6"/>
        <end position="25"/>
    </location>
</feature>
<evidence type="ECO:0000313" key="2">
    <source>
        <dbReference type="EMBL" id="MEQ2434347.1"/>
    </source>
</evidence>